<dbReference type="InterPro" id="IPR011009">
    <property type="entry name" value="Kinase-like_dom_sf"/>
</dbReference>
<evidence type="ECO:0000313" key="3">
    <source>
        <dbReference type="EMBL" id="RPB09086.1"/>
    </source>
</evidence>
<keyword evidence="1" id="KW-0040">ANK repeat</keyword>
<dbReference type="PROSITE" id="PS50297">
    <property type="entry name" value="ANK_REP_REGION"/>
    <property type="match status" value="1"/>
</dbReference>
<dbReference type="PROSITE" id="PS00108">
    <property type="entry name" value="PROTEIN_KINASE_ST"/>
    <property type="match status" value="1"/>
</dbReference>
<name>A0A3N4KEW3_9PEZI</name>
<dbReference type="OrthoDB" id="626167at2759"/>
<dbReference type="InterPro" id="IPR000719">
    <property type="entry name" value="Prot_kinase_dom"/>
</dbReference>
<dbReference type="InParanoid" id="A0A3N4KEW3"/>
<reference evidence="3 4" key="1">
    <citation type="journal article" date="2018" name="Nat. Ecol. Evol.">
        <title>Pezizomycetes genomes reveal the molecular basis of ectomycorrhizal truffle lifestyle.</title>
        <authorList>
            <person name="Murat C."/>
            <person name="Payen T."/>
            <person name="Noel B."/>
            <person name="Kuo A."/>
            <person name="Morin E."/>
            <person name="Chen J."/>
            <person name="Kohler A."/>
            <person name="Krizsan K."/>
            <person name="Balestrini R."/>
            <person name="Da Silva C."/>
            <person name="Montanini B."/>
            <person name="Hainaut M."/>
            <person name="Levati E."/>
            <person name="Barry K.W."/>
            <person name="Belfiori B."/>
            <person name="Cichocki N."/>
            <person name="Clum A."/>
            <person name="Dockter R.B."/>
            <person name="Fauchery L."/>
            <person name="Guy J."/>
            <person name="Iotti M."/>
            <person name="Le Tacon F."/>
            <person name="Lindquist E.A."/>
            <person name="Lipzen A."/>
            <person name="Malagnac F."/>
            <person name="Mello A."/>
            <person name="Molinier V."/>
            <person name="Miyauchi S."/>
            <person name="Poulain J."/>
            <person name="Riccioni C."/>
            <person name="Rubini A."/>
            <person name="Sitrit Y."/>
            <person name="Splivallo R."/>
            <person name="Traeger S."/>
            <person name="Wang M."/>
            <person name="Zifcakova L."/>
            <person name="Wipf D."/>
            <person name="Zambonelli A."/>
            <person name="Paolocci F."/>
            <person name="Nowrousian M."/>
            <person name="Ottonello S."/>
            <person name="Baldrian P."/>
            <person name="Spatafora J.W."/>
            <person name="Henrissat B."/>
            <person name="Nagy L.G."/>
            <person name="Aury J.M."/>
            <person name="Wincker P."/>
            <person name="Grigoriev I.V."/>
            <person name="Bonfante P."/>
            <person name="Martin F.M."/>
        </authorList>
    </citation>
    <scope>NUCLEOTIDE SEQUENCE [LARGE SCALE GENOMIC DNA]</scope>
    <source>
        <strain evidence="3 4">CCBAS932</strain>
    </source>
</reference>
<keyword evidence="4" id="KW-1185">Reference proteome</keyword>
<dbReference type="InterPro" id="IPR002110">
    <property type="entry name" value="Ankyrin_rpt"/>
</dbReference>
<proteinExistence type="predicted"/>
<dbReference type="GO" id="GO:0005524">
    <property type="term" value="F:ATP binding"/>
    <property type="evidence" value="ECO:0007669"/>
    <property type="project" value="InterPro"/>
</dbReference>
<dbReference type="EMBL" id="ML119155">
    <property type="protein sequence ID" value="RPB09086.1"/>
    <property type="molecule type" value="Genomic_DNA"/>
</dbReference>
<accession>A0A3N4KEW3</accession>
<evidence type="ECO:0000259" key="2">
    <source>
        <dbReference type="PROSITE" id="PS50011"/>
    </source>
</evidence>
<sequence length="1253" mass="141105">MNSSYQIPTSTFASSYYHSFKEGTKEIKPVSLRRCDDDFLTVIGLYDGFWKTVPENPEHNFAHSHGGTAKKLYGSGGFSNAIQISDKGVAKIPRIFPGSDQFDEKRFYRDLITELRICLWEPMRDHPNIINLEDIQWFPGPHPSIENNWNYMWPTPEFEAAEGPLSGLLRGNPGIPFVQKIALLFDIAKALDCLHQHGVVHSDIKPDNIFIFSGSQRKYIAKVADFGCSTILKQEETHGYLSGGTKAWSAPEAGERLTQEELCKTDLFSFGLVVWYILTDGHGPFKWLESLCNNASLTHEDISSLKEDGCFLPLSLESLSELPLSEFEIYLVTEVLTATLCPKETRVRYLTPLFERYGYVLSREEYSKGGQLEVPESGYVGPITLVDIRTILRKATIDDRLRGQIFHSIKNISASNHNADDEFTPGSLSWQLFLCYYHGFGTPRDYNNAMSALIQACESGHVEARGIVVQFHQAHGAECPLDLPVVLWLEEHVQNNNFGACKALKSLYPESYERIIRKAQNTIKSCDGCIFPGGDHNICDYAQSAEGVLAFVQAILTDYDPDSESLIRDVDRDLGMITGNRIIHFAAATGMEALVKGLIDNGLCEWQAKNKTGLTPLCLAFRNGHRNTALLLLSQMPPYSQGNALIYPVPVFERLCLQELPSFKPEDVLDVATQAIKKIPGAATNPAPLGGMPCDPMMKSILRNSLESVRVLLQLGGRNTIEHMNTAAELLCGDILYLLMWDHADKGHKLSVSELAQIYLVIGTKSDPLDIIQRNGFEHNYTIIRTFEAIDYFIQLWYPDIRLGMQKVGFTALCVYRRHDIIQLVLDPFFTDCLFATSDDTYPPLWWAMRLGDMECFSLLLDYGAATCDDVAVVFAKSVKVSNPFFVAELIKHGCLLSDRELLQYGDAGIGVNLPSRMIYLTPFETALTVDCFDTAAQLYRDTGRHVGLDWDEFLRVLITGSQHSGLSKLDFLLHFYEQEKLVVVPPCQGGTVLHRIQNFWSVEPEERSGEIRRYIIQVVRRLSHLVNTRSCYGGTPIFGAAIHHNVLLVEALIDSGTDLDIKDNEGYTVLDIIMIHRIWEVLRANPSGPTPPRNDKKPVKGWADRIIGSSSWADSDLGMGMKCGPDDFLFNTYRGDAYDQRLDKIYAMIKAADGSSTVNGSYSDVTSLERWTQFWVRRNRERASGDLCVDSDEFDLMTRFVRLWGPRWEVELGGGVFMEFVVDQAYCEGIFESYVGMLDPVFVNQYLRKHKQ</sequence>
<dbReference type="GO" id="GO:0004672">
    <property type="term" value="F:protein kinase activity"/>
    <property type="evidence" value="ECO:0007669"/>
    <property type="project" value="InterPro"/>
</dbReference>
<dbReference type="Gene3D" id="1.10.510.10">
    <property type="entry name" value="Transferase(Phosphotransferase) domain 1"/>
    <property type="match status" value="1"/>
</dbReference>
<dbReference type="Gene3D" id="1.25.40.20">
    <property type="entry name" value="Ankyrin repeat-containing domain"/>
    <property type="match status" value="2"/>
</dbReference>
<evidence type="ECO:0000313" key="4">
    <source>
        <dbReference type="Proteomes" id="UP000277580"/>
    </source>
</evidence>
<dbReference type="Pfam" id="PF00069">
    <property type="entry name" value="Pkinase"/>
    <property type="match status" value="1"/>
</dbReference>
<feature type="domain" description="Protein kinase" evidence="2">
    <location>
        <begin position="67"/>
        <end position="354"/>
    </location>
</feature>
<feature type="repeat" description="ANK" evidence="1">
    <location>
        <begin position="1033"/>
        <end position="1065"/>
    </location>
</feature>
<dbReference type="PROSITE" id="PS50011">
    <property type="entry name" value="PROTEIN_KINASE_DOM"/>
    <property type="match status" value="1"/>
</dbReference>
<organism evidence="3 4">
    <name type="scientific">Morchella conica CCBAS932</name>
    <dbReference type="NCBI Taxonomy" id="1392247"/>
    <lineage>
        <taxon>Eukaryota</taxon>
        <taxon>Fungi</taxon>
        <taxon>Dikarya</taxon>
        <taxon>Ascomycota</taxon>
        <taxon>Pezizomycotina</taxon>
        <taxon>Pezizomycetes</taxon>
        <taxon>Pezizales</taxon>
        <taxon>Morchellaceae</taxon>
        <taxon>Morchella</taxon>
    </lineage>
</organism>
<gene>
    <name evidence="3" type="ORF">P167DRAFT_567459</name>
</gene>
<dbReference type="SMART" id="SM00248">
    <property type="entry name" value="ANK"/>
    <property type="match status" value="4"/>
</dbReference>
<dbReference type="PROSITE" id="PS50088">
    <property type="entry name" value="ANK_REPEAT"/>
    <property type="match status" value="1"/>
</dbReference>
<dbReference type="SUPFAM" id="SSF48403">
    <property type="entry name" value="Ankyrin repeat"/>
    <property type="match status" value="1"/>
</dbReference>
<evidence type="ECO:0000256" key="1">
    <source>
        <dbReference type="PROSITE-ProRule" id="PRU00023"/>
    </source>
</evidence>
<dbReference type="AlphaFoldDB" id="A0A3N4KEW3"/>
<dbReference type="InterPro" id="IPR006597">
    <property type="entry name" value="Sel1-like"/>
</dbReference>
<dbReference type="InterPro" id="IPR036770">
    <property type="entry name" value="Ankyrin_rpt-contain_sf"/>
</dbReference>
<dbReference type="SUPFAM" id="SSF56112">
    <property type="entry name" value="Protein kinase-like (PK-like)"/>
    <property type="match status" value="1"/>
</dbReference>
<dbReference type="PANTHER" id="PTHR44167:SF24">
    <property type="entry name" value="SERINE_THREONINE-PROTEIN KINASE CHK2"/>
    <property type="match status" value="1"/>
</dbReference>
<dbReference type="STRING" id="1392247.A0A3N4KEW3"/>
<dbReference type="PANTHER" id="PTHR44167">
    <property type="entry name" value="OVARIAN-SPECIFIC SERINE/THREONINE-PROTEIN KINASE LOK-RELATED"/>
    <property type="match status" value="1"/>
</dbReference>
<dbReference type="Pfam" id="PF12796">
    <property type="entry name" value="Ank_2"/>
    <property type="match status" value="1"/>
</dbReference>
<protein>
    <recommendedName>
        <fullName evidence="2">Protein kinase domain-containing protein</fullName>
    </recommendedName>
</protein>
<dbReference type="Proteomes" id="UP000277580">
    <property type="component" value="Unassembled WGS sequence"/>
</dbReference>
<dbReference type="SMART" id="SM00671">
    <property type="entry name" value="SEL1"/>
    <property type="match status" value="1"/>
</dbReference>
<dbReference type="SMART" id="SM00220">
    <property type="entry name" value="S_TKc"/>
    <property type="match status" value="1"/>
</dbReference>
<dbReference type="InterPro" id="IPR008271">
    <property type="entry name" value="Ser/Thr_kinase_AS"/>
</dbReference>